<dbReference type="Proteomes" id="UP000028524">
    <property type="component" value="Unassembled WGS sequence"/>
</dbReference>
<proteinExistence type="predicted"/>
<feature type="compositionally biased region" description="Basic and acidic residues" evidence="1">
    <location>
        <begin position="592"/>
        <end position="603"/>
    </location>
</feature>
<dbReference type="EMBL" id="KL660233">
    <property type="protein sequence ID" value="KFA67220.1"/>
    <property type="molecule type" value="Genomic_DNA"/>
</dbReference>
<reference evidence="2 3" key="1">
    <citation type="journal article" date="2014" name="BMC Genomics">
        <title>Comparative genome sequencing reveals chemotype-specific gene clusters in the toxigenic black mold Stachybotrys.</title>
        <authorList>
            <person name="Semeiks J."/>
            <person name="Borek D."/>
            <person name="Otwinowski Z."/>
            <person name="Grishin N.V."/>
        </authorList>
    </citation>
    <scope>NUCLEOTIDE SEQUENCE [LARGE SCALE GENOMIC DNA]</scope>
    <source>
        <strain evidence="2 3">IBT 40285</strain>
    </source>
</reference>
<dbReference type="InterPro" id="IPR029058">
    <property type="entry name" value="AB_hydrolase_fold"/>
</dbReference>
<dbReference type="PANTHER" id="PTHR47842">
    <property type="entry name" value="EXPRESSED PROTEIN"/>
    <property type="match status" value="1"/>
</dbReference>
<feature type="region of interest" description="Disordered" evidence="1">
    <location>
        <begin position="393"/>
        <end position="450"/>
    </location>
</feature>
<evidence type="ECO:0000256" key="1">
    <source>
        <dbReference type="SAM" id="MobiDB-lite"/>
    </source>
</evidence>
<dbReference type="OrthoDB" id="442243at2759"/>
<feature type="compositionally biased region" description="Basic and acidic residues" evidence="1">
    <location>
        <begin position="562"/>
        <end position="584"/>
    </location>
</feature>
<evidence type="ECO:0008006" key="4">
    <source>
        <dbReference type="Google" id="ProtNLM"/>
    </source>
</evidence>
<name>A0A084QTD5_STAC4</name>
<sequence length="603" mass="65300">MSRVLLLCFIHGFKGNDNTFQDFPYDLKVNVAKQLPAHHVESLVYPQYETSGELPKATEAFLEWLKERVMDTRKAHFQDPWPPNDRRVGVILVAHSMGGFVAADSVFLALNEASSNPTAQGHMFPLIQGILAFDTPYNGLARSMFVYGAFSNYQKVNGVFNAMTALSAAAPAALSSMTRRTGNPFPASVPSSSSGSSSKWTAWQLLAVRTGTVGAIAAGGVAAYTHRDAIRQGLQSIRGMNRESLAEGYRQGLDTIGQGLAYINRGNVGKSFAWLSDHFTFVGALLKQKELSRRLDRLEALKGVGIEDFYASLGENGYWSGGYFVPERTFCAVPEADHPAHRLFSRVVLTDQEDEIQAHISLFRPKRHKKYDQMVDKSAQLAKQWFLSEEQAVDDPRFAERSPEDAAEEASIEKAVGAADGGEGSLEEVEEKVGGQAAPADASADKDKVPDESPIDIAAAASLVPLPGDEGNLSADESAEAEAKRTYIQHLFQVAQSAGTEVKGWWPTKAPQMPTMSNLPTIPAIPSSVSSLANVSIPGAGMFSKKKAVPAQEGAQEVAQEEASKTDEATKEETWKDKAPKEEDGAATIEEISGKEEKATKAE</sequence>
<dbReference type="STRING" id="1283841.A0A084QTD5"/>
<keyword evidence="3" id="KW-1185">Reference proteome</keyword>
<protein>
    <recommendedName>
        <fullName evidence="4">DUF676 domain-containing protein</fullName>
    </recommendedName>
</protein>
<dbReference type="AlphaFoldDB" id="A0A084QTD5"/>
<dbReference type="PANTHER" id="PTHR47842:SF2">
    <property type="entry name" value="DUF676 DOMAIN-CONTAINING PROTEIN"/>
    <property type="match status" value="1"/>
</dbReference>
<dbReference type="HOGENOM" id="CLU_020826_0_0_1"/>
<feature type="region of interest" description="Disordered" evidence="1">
    <location>
        <begin position="548"/>
        <end position="603"/>
    </location>
</feature>
<evidence type="ECO:0000313" key="2">
    <source>
        <dbReference type="EMBL" id="KFA67220.1"/>
    </source>
</evidence>
<gene>
    <name evidence="2" type="ORF">S40285_06297</name>
</gene>
<organism evidence="2 3">
    <name type="scientific">Stachybotrys chlorohalonatus (strain IBT 40285)</name>
    <dbReference type="NCBI Taxonomy" id="1283841"/>
    <lineage>
        <taxon>Eukaryota</taxon>
        <taxon>Fungi</taxon>
        <taxon>Dikarya</taxon>
        <taxon>Ascomycota</taxon>
        <taxon>Pezizomycotina</taxon>
        <taxon>Sordariomycetes</taxon>
        <taxon>Hypocreomycetidae</taxon>
        <taxon>Hypocreales</taxon>
        <taxon>Stachybotryaceae</taxon>
        <taxon>Stachybotrys</taxon>
    </lineage>
</organism>
<feature type="compositionally biased region" description="Basic and acidic residues" evidence="1">
    <location>
        <begin position="394"/>
        <end position="404"/>
    </location>
</feature>
<dbReference type="InParanoid" id="A0A084QTD5"/>
<dbReference type="Gene3D" id="3.40.50.1820">
    <property type="entry name" value="alpha/beta hydrolase"/>
    <property type="match status" value="1"/>
</dbReference>
<dbReference type="OMA" id="EKPWPPH"/>
<accession>A0A084QTD5</accession>
<evidence type="ECO:0000313" key="3">
    <source>
        <dbReference type="Proteomes" id="UP000028524"/>
    </source>
</evidence>
<dbReference type="SUPFAM" id="SSF53474">
    <property type="entry name" value="alpha/beta-Hydrolases"/>
    <property type="match status" value="1"/>
</dbReference>